<keyword evidence="1 3" id="KW-0853">WD repeat</keyword>
<dbReference type="GeneID" id="94848390"/>
<comment type="caution">
    <text evidence="5">The sequence shown here is derived from an EMBL/GenBank/DDBJ whole genome shotgun (WGS) entry which is preliminary data.</text>
</comment>
<dbReference type="RefSeq" id="XP_068370229.1">
    <property type="nucleotide sequence ID" value="XM_068513686.1"/>
</dbReference>
<dbReference type="InterPro" id="IPR024977">
    <property type="entry name" value="Apc4-like_WD40_dom"/>
</dbReference>
<dbReference type="VEuPathDB" id="TrichDB:TRFO_41289"/>
<dbReference type="SUPFAM" id="SSF50978">
    <property type="entry name" value="WD40 repeat-like"/>
    <property type="match status" value="1"/>
</dbReference>
<dbReference type="SMART" id="SM00320">
    <property type="entry name" value="WD40"/>
    <property type="match status" value="4"/>
</dbReference>
<dbReference type="InterPro" id="IPR015943">
    <property type="entry name" value="WD40/YVTN_repeat-like_dom_sf"/>
</dbReference>
<evidence type="ECO:0000256" key="1">
    <source>
        <dbReference type="ARBA" id="ARBA00022574"/>
    </source>
</evidence>
<dbReference type="Proteomes" id="UP000179807">
    <property type="component" value="Unassembled WGS sequence"/>
</dbReference>
<sequence>MTTFRINDSQTQWTAEHQKSDIGSLRFSPDGKFLAITCFNGHAFVRNASRSRIVASFNVQSDGSPLLAVRWHPKNQDQLIFSSAKGLISSWSISQNKELWSLSENDNTVNSLDISPSGATFATVGSDSKVRVYDTETHKLSAHMATQNYMQGLVTGHTNRVFASLYLDESTVATGGWDNTVIVWDTRSGSVVRSIFGPGLCGNASVL</sequence>
<feature type="repeat" description="WD" evidence="3">
    <location>
        <begin position="102"/>
        <end position="143"/>
    </location>
</feature>
<dbReference type="PANTHER" id="PTHR47822">
    <property type="entry name" value="CARBOHYDRATE BINDING DOMAIN CONTAINING PROTEIN"/>
    <property type="match status" value="1"/>
</dbReference>
<evidence type="ECO:0000313" key="5">
    <source>
        <dbReference type="EMBL" id="OHT17093.1"/>
    </source>
</evidence>
<dbReference type="InterPro" id="IPR001680">
    <property type="entry name" value="WD40_rpt"/>
</dbReference>
<organism evidence="5 6">
    <name type="scientific">Tritrichomonas foetus</name>
    <dbReference type="NCBI Taxonomy" id="1144522"/>
    <lineage>
        <taxon>Eukaryota</taxon>
        <taxon>Metamonada</taxon>
        <taxon>Parabasalia</taxon>
        <taxon>Tritrichomonadida</taxon>
        <taxon>Tritrichomonadidae</taxon>
        <taxon>Tritrichomonas</taxon>
    </lineage>
</organism>
<feature type="domain" description="Anaphase-promoting complex subunit 4-like WD40" evidence="4">
    <location>
        <begin position="4"/>
        <end position="71"/>
    </location>
</feature>
<dbReference type="PROSITE" id="PS50294">
    <property type="entry name" value="WD_REPEATS_REGION"/>
    <property type="match status" value="2"/>
</dbReference>
<dbReference type="Pfam" id="PF12894">
    <property type="entry name" value="ANAPC4_WD40"/>
    <property type="match status" value="1"/>
</dbReference>
<evidence type="ECO:0000256" key="2">
    <source>
        <dbReference type="ARBA" id="ARBA00022737"/>
    </source>
</evidence>
<gene>
    <name evidence="5" type="ORF">TRFO_41289</name>
</gene>
<dbReference type="InterPro" id="IPR019775">
    <property type="entry name" value="WD40_repeat_CS"/>
</dbReference>
<dbReference type="PROSITE" id="PS50082">
    <property type="entry name" value="WD_REPEATS_2"/>
    <property type="match status" value="2"/>
</dbReference>
<keyword evidence="2" id="KW-0677">Repeat</keyword>
<keyword evidence="6" id="KW-1185">Reference proteome</keyword>
<dbReference type="InterPro" id="IPR036322">
    <property type="entry name" value="WD40_repeat_dom_sf"/>
</dbReference>
<dbReference type="Gene3D" id="2.130.10.10">
    <property type="entry name" value="YVTN repeat-like/Quinoprotein amine dehydrogenase"/>
    <property type="match status" value="2"/>
</dbReference>
<accession>A0A1J4L584</accession>
<dbReference type="OrthoDB" id="10251741at2759"/>
<dbReference type="Pfam" id="PF00400">
    <property type="entry name" value="WD40"/>
    <property type="match status" value="2"/>
</dbReference>
<reference evidence="5" key="1">
    <citation type="submission" date="2016-10" db="EMBL/GenBank/DDBJ databases">
        <authorList>
            <person name="Benchimol M."/>
            <person name="Almeida L.G."/>
            <person name="Vasconcelos A.T."/>
            <person name="Perreira-Neves A."/>
            <person name="Rosa I.A."/>
            <person name="Tasca T."/>
            <person name="Bogo M.R."/>
            <person name="de Souza W."/>
        </authorList>
    </citation>
    <scope>NUCLEOTIDE SEQUENCE [LARGE SCALE GENOMIC DNA]</scope>
    <source>
        <strain evidence="5">K</strain>
    </source>
</reference>
<name>A0A1J4L584_9EUKA</name>
<evidence type="ECO:0000256" key="3">
    <source>
        <dbReference type="PROSITE-ProRule" id="PRU00221"/>
    </source>
</evidence>
<proteinExistence type="predicted"/>
<protein>
    <submittedName>
        <fullName evidence="5">WD-repeat protein</fullName>
    </submittedName>
</protein>
<evidence type="ECO:0000259" key="4">
    <source>
        <dbReference type="Pfam" id="PF12894"/>
    </source>
</evidence>
<evidence type="ECO:0000313" key="6">
    <source>
        <dbReference type="Proteomes" id="UP000179807"/>
    </source>
</evidence>
<feature type="repeat" description="WD" evidence="3">
    <location>
        <begin position="154"/>
        <end position="194"/>
    </location>
</feature>
<dbReference type="PROSITE" id="PS00678">
    <property type="entry name" value="WD_REPEATS_1"/>
    <property type="match status" value="1"/>
</dbReference>
<dbReference type="EMBL" id="MLAK01000037">
    <property type="protein sequence ID" value="OHT17093.1"/>
    <property type="molecule type" value="Genomic_DNA"/>
</dbReference>
<dbReference type="PANTHER" id="PTHR47822:SF2">
    <property type="entry name" value="F-BOX AND WD-40 DOMAIN PROTEIN 7"/>
    <property type="match status" value="1"/>
</dbReference>
<dbReference type="AlphaFoldDB" id="A0A1J4L584"/>